<dbReference type="KEGG" id="gbr:Gbro_4198"/>
<dbReference type="SMART" id="SM00895">
    <property type="entry name" value="FCD"/>
    <property type="match status" value="1"/>
</dbReference>
<dbReference type="SUPFAM" id="SSF48008">
    <property type="entry name" value="GntR ligand-binding domain-like"/>
    <property type="match status" value="1"/>
</dbReference>
<reference evidence="6" key="1">
    <citation type="submission" date="2009-10" db="EMBL/GenBank/DDBJ databases">
        <title>The complete chromosome of Gordonia bronchialis DSM 43247.</title>
        <authorList>
            <consortium name="US DOE Joint Genome Institute (JGI-PGF)"/>
            <person name="Lucas S."/>
            <person name="Copeland A."/>
            <person name="Lapidus A."/>
            <person name="Glavina del Rio T."/>
            <person name="Dalin E."/>
            <person name="Tice H."/>
            <person name="Bruce D."/>
            <person name="Goodwin L."/>
            <person name="Pitluck S."/>
            <person name="Kyrpides N."/>
            <person name="Mavromatis K."/>
            <person name="Ivanova N."/>
            <person name="Ovchinnikova G."/>
            <person name="Saunders E."/>
            <person name="Brettin T."/>
            <person name="Detter J.C."/>
            <person name="Han C."/>
            <person name="Larimer F."/>
            <person name="Land M."/>
            <person name="Hauser L."/>
            <person name="Markowitz V."/>
            <person name="Cheng J.-F."/>
            <person name="Hugenholtz P."/>
            <person name="Woyke T."/>
            <person name="Wu D."/>
            <person name="Jando M."/>
            <person name="Schneider S."/>
            <person name="Goeker M."/>
            <person name="Klenk H.-P."/>
            <person name="Eisen J.A."/>
        </authorList>
    </citation>
    <scope>NUCLEOTIDE SEQUENCE [LARGE SCALE GENOMIC DNA]</scope>
    <source>
        <strain evidence="6">ATCC 25592 / DSM 43247 / BCRC 13721 / JCM 3198 / KCTC 3076 / NBRC 16047 / NCTC 10667</strain>
    </source>
</reference>
<dbReference type="SUPFAM" id="SSF46785">
    <property type="entry name" value="Winged helix' DNA-binding domain"/>
    <property type="match status" value="1"/>
</dbReference>
<evidence type="ECO:0000256" key="3">
    <source>
        <dbReference type="ARBA" id="ARBA00023163"/>
    </source>
</evidence>
<dbReference type="InterPro" id="IPR036388">
    <property type="entry name" value="WH-like_DNA-bd_sf"/>
</dbReference>
<dbReference type="PANTHER" id="PTHR43537:SF24">
    <property type="entry name" value="GLUCONATE OPERON TRANSCRIPTIONAL REPRESSOR"/>
    <property type="match status" value="1"/>
</dbReference>
<feature type="domain" description="HTH gntR-type" evidence="4">
    <location>
        <begin position="6"/>
        <end position="73"/>
    </location>
</feature>
<dbReference type="PANTHER" id="PTHR43537">
    <property type="entry name" value="TRANSCRIPTIONAL REGULATOR, GNTR FAMILY"/>
    <property type="match status" value="1"/>
</dbReference>
<keyword evidence="2" id="KW-0238">DNA-binding</keyword>
<gene>
    <name evidence="5" type="ordered locus">Gbro_4198</name>
</gene>
<keyword evidence="1" id="KW-0805">Transcription regulation</keyword>
<dbReference type="Proteomes" id="UP000001219">
    <property type="component" value="Chromosome"/>
</dbReference>
<evidence type="ECO:0000313" key="5">
    <source>
        <dbReference type="EMBL" id="ACY23352.1"/>
    </source>
</evidence>
<dbReference type="HOGENOM" id="CLU_017584_5_2_11"/>
<dbReference type="AlphaFoldDB" id="D0L594"/>
<organism evidence="5 6">
    <name type="scientific">Gordonia bronchialis (strain ATCC 25592 / DSM 43247 / BCRC 13721 / JCM 3198 / KCTC 3076 / NBRC 16047 / NCTC 10667)</name>
    <name type="common">Rhodococcus bronchialis</name>
    <dbReference type="NCBI Taxonomy" id="526226"/>
    <lineage>
        <taxon>Bacteria</taxon>
        <taxon>Bacillati</taxon>
        <taxon>Actinomycetota</taxon>
        <taxon>Actinomycetes</taxon>
        <taxon>Mycobacteriales</taxon>
        <taxon>Gordoniaceae</taxon>
        <taxon>Gordonia</taxon>
    </lineage>
</organism>
<dbReference type="RefSeq" id="WP_012835853.1">
    <property type="nucleotide sequence ID" value="NC_013441.1"/>
</dbReference>
<dbReference type="STRING" id="526226.Gbro_4198"/>
<dbReference type="InterPro" id="IPR036390">
    <property type="entry name" value="WH_DNA-bd_sf"/>
</dbReference>
<dbReference type="Gene3D" id="1.20.120.530">
    <property type="entry name" value="GntR ligand-binding domain-like"/>
    <property type="match status" value="1"/>
</dbReference>
<dbReference type="GO" id="GO:0003700">
    <property type="term" value="F:DNA-binding transcription factor activity"/>
    <property type="evidence" value="ECO:0007669"/>
    <property type="project" value="InterPro"/>
</dbReference>
<reference evidence="5 6" key="2">
    <citation type="journal article" date="2010" name="Stand. Genomic Sci.">
        <title>Complete genome sequence of Gordonia bronchialis type strain (3410).</title>
        <authorList>
            <person name="Ivanova N."/>
            <person name="Sikorski J."/>
            <person name="Jando M."/>
            <person name="Lapidus A."/>
            <person name="Nolan M."/>
            <person name="Lucas S."/>
            <person name="Del Rio T.G."/>
            <person name="Tice H."/>
            <person name="Copeland A."/>
            <person name="Cheng J.F."/>
            <person name="Chen F."/>
            <person name="Bruce D."/>
            <person name="Goodwin L."/>
            <person name="Pitluck S."/>
            <person name="Mavromatis K."/>
            <person name="Ovchinnikova G."/>
            <person name="Pati A."/>
            <person name="Chen A."/>
            <person name="Palaniappan K."/>
            <person name="Land M."/>
            <person name="Hauser L."/>
            <person name="Chang Y.J."/>
            <person name="Jeffries C.D."/>
            <person name="Chain P."/>
            <person name="Saunders E."/>
            <person name="Han C."/>
            <person name="Detter J.C."/>
            <person name="Brettin T."/>
            <person name="Rohde M."/>
            <person name="Goker M."/>
            <person name="Bristow J."/>
            <person name="Eisen J.A."/>
            <person name="Markowitz V."/>
            <person name="Hugenholtz P."/>
            <person name="Klenk H.P."/>
            <person name="Kyrpides N.C."/>
        </authorList>
    </citation>
    <scope>NUCLEOTIDE SEQUENCE [LARGE SCALE GENOMIC DNA]</scope>
    <source>
        <strain evidence="6">ATCC 25592 / DSM 43247 / BCRC 13721 / JCM 3198 / KCTC 3076 / NBRC 16047 / NCTC 10667</strain>
    </source>
</reference>
<sequence>MSSSTLVAADHAYTSTKARIVSGELAGGTLLSEAQVGAELGVSRTPVHEAFLRLADEQLLELIPRRGAVVRPITPTEAADVLAMRRGIENASAEQVFTRGGVDADLRQRLAASLERQQTLVGSGDAGAFAEADDEFHALMIEASANPIARHFYAQLSGRQQRLRNVWLRIDPDNLAAAHADHEQLAAHLIGGDRSAFTSVLAAHFDKYQGAL</sequence>
<proteinExistence type="predicted"/>
<evidence type="ECO:0000256" key="1">
    <source>
        <dbReference type="ARBA" id="ARBA00023015"/>
    </source>
</evidence>
<evidence type="ECO:0000259" key="4">
    <source>
        <dbReference type="PROSITE" id="PS50949"/>
    </source>
</evidence>
<accession>D0L594</accession>
<name>D0L594_GORB4</name>
<dbReference type="PROSITE" id="PS50949">
    <property type="entry name" value="HTH_GNTR"/>
    <property type="match status" value="1"/>
</dbReference>
<keyword evidence="6" id="KW-1185">Reference proteome</keyword>
<dbReference type="eggNOG" id="COG1802">
    <property type="taxonomic scope" value="Bacteria"/>
</dbReference>
<evidence type="ECO:0000256" key="2">
    <source>
        <dbReference type="ARBA" id="ARBA00023125"/>
    </source>
</evidence>
<dbReference type="InterPro" id="IPR008920">
    <property type="entry name" value="TF_FadR/GntR_C"/>
</dbReference>
<keyword evidence="3" id="KW-0804">Transcription</keyword>
<dbReference type="Pfam" id="PF00392">
    <property type="entry name" value="GntR"/>
    <property type="match status" value="1"/>
</dbReference>
<dbReference type="InterPro" id="IPR011711">
    <property type="entry name" value="GntR_C"/>
</dbReference>
<dbReference type="SMART" id="SM00345">
    <property type="entry name" value="HTH_GNTR"/>
    <property type="match status" value="1"/>
</dbReference>
<dbReference type="CDD" id="cd07377">
    <property type="entry name" value="WHTH_GntR"/>
    <property type="match status" value="1"/>
</dbReference>
<dbReference type="Gene3D" id="1.10.10.10">
    <property type="entry name" value="Winged helix-like DNA-binding domain superfamily/Winged helix DNA-binding domain"/>
    <property type="match status" value="1"/>
</dbReference>
<evidence type="ECO:0000313" key="6">
    <source>
        <dbReference type="Proteomes" id="UP000001219"/>
    </source>
</evidence>
<dbReference type="InterPro" id="IPR000524">
    <property type="entry name" value="Tscrpt_reg_HTH_GntR"/>
</dbReference>
<dbReference type="EMBL" id="CP001802">
    <property type="protein sequence ID" value="ACY23352.1"/>
    <property type="molecule type" value="Genomic_DNA"/>
</dbReference>
<dbReference type="OrthoDB" id="3186208at2"/>
<dbReference type="Pfam" id="PF07729">
    <property type="entry name" value="FCD"/>
    <property type="match status" value="1"/>
</dbReference>
<protein>
    <submittedName>
        <fullName evidence="5">GntR domain protein</fullName>
    </submittedName>
</protein>
<dbReference type="GO" id="GO:0003677">
    <property type="term" value="F:DNA binding"/>
    <property type="evidence" value="ECO:0007669"/>
    <property type="project" value="UniProtKB-KW"/>
</dbReference>